<dbReference type="PANTHER" id="PTHR47460">
    <property type="entry name" value="SERINE/THREONINE-PROTEIN KINASE-LIKE PROTEIN ACR4"/>
    <property type="match status" value="1"/>
</dbReference>
<evidence type="ECO:0000256" key="9">
    <source>
        <dbReference type="ARBA" id="ARBA00023180"/>
    </source>
</evidence>
<keyword evidence="7" id="KW-1015">Disulfide bond</keyword>
<sequence length="330" mass="35675">MLSCSAVVRILVACVLVVDRSLEVRAAAEPSSGGDRRDTTLAGLAAETQEVVFEDLPEGFHDDIDSITVAVGGHHTCALEYRPGVDFGGPVRCWGRDDWGQSMPSDDIFVQVSAGNRHTCGIKIDQTVSCWGHMPFSPRGFFQQLSVGGHHTCGLRREGTAACWGDDIAGSTSGVPANTTFVQVVAGKDNSCGLRPNGQVDCWGGNKAGQSSPPRDVQFRQLSASNSRHICGLTLERDIRCWGRDMRGETQFRRGPWYQVTCGQWTTCGIRKHDGGVECWGVKTLNKTGAFYEEVSSADFHTCAVDENGEVECWGDALQAELVPDGFQAA</sequence>
<dbReference type="STRING" id="2880.D8LE65"/>
<keyword evidence="14" id="KW-1185">Reference proteome</keyword>
<evidence type="ECO:0000256" key="2">
    <source>
        <dbReference type="ARBA" id="ARBA00012513"/>
    </source>
</evidence>
<dbReference type="GO" id="GO:0016020">
    <property type="term" value="C:membrane"/>
    <property type="evidence" value="ECO:0007669"/>
    <property type="project" value="UniProtKB-SubCell"/>
</dbReference>
<accession>D8LE65</accession>
<organism evidence="13 14">
    <name type="scientific">Ectocarpus siliculosus</name>
    <name type="common">Brown alga</name>
    <name type="synonym">Conferva siliculosa</name>
    <dbReference type="NCBI Taxonomy" id="2880"/>
    <lineage>
        <taxon>Eukaryota</taxon>
        <taxon>Sar</taxon>
        <taxon>Stramenopiles</taxon>
        <taxon>Ochrophyta</taxon>
        <taxon>PX clade</taxon>
        <taxon>Phaeophyceae</taxon>
        <taxon>Ectocarpales</taxon>
        <taxon>Ectocarpaceae</taxon>
        <taxon>Ectocarpus</taxon>
    </lineage>
</organism>
<dbReference type="EMBL" id="FN649760">
    <property type="protein sequence ID" value="CBN74137.1"/>
    <property type="molecule type" value="Genomic_DNA"/>
</dbReference>
<dbReference type="GO" id="GO:0004674">
    <property type="term" value="F:protein serine/threonine kinase activity"/>
    <property type="evidence" value="ECO:0007669"/>
    <property type="project" value="UniProtKB-KW"/>
</dbReference>
<evidence type="ECO:0000313" key="13">
    <source>
        <dbReference type="EMBL" id="CBN74137.1"/>
    </source>
</evidence>
<dbReference type="Proteomes" id="UP000002630">
    <property type="component" value="Unassembled WGS sequence"/>
</dbReference>
<evidence type="ECO:0000256" key="11">
    <source>
        <dbReference type="ARBA" id="ARBA00048679"/>
    </source>
</evidence>
<evidence type="ECO:0000256" key="6">
    <source>
        <dbReference type="ARBA" id="ARBA00023136"/>
    </source>
</evidence>
<keyword evidence="3" id="KW-0812">Transmembrane</keyword>
<keyword evidence="5" id="KW-1133">Transmembrane helix</keyword>
<feature type="signal peptide" evidence="12">
    <location>
        <begin position="1"/>
        <end position="28"/>
    </location>
</feature>
<protein>
    <recommendedName>
        <fullName evidence="2">non-specific serine/threonine protein kinase</fullName>
        <ecNumber evidence="2">2.7.11.1</ecNumber>
    </recommendedName>
</protein>
<dbReference type="InParanoid" id="D8LE65"/>
<dbReference type="PANTHER" id="PTHR47460:SF1">
    <property type="entry name" value="SERINE_THREONINE-PROTEIN KINASE-LIKE PROTEIN ACR4"/>
    <property type="match status" value="1"/>
</dbReference>
<evidence type="ECO:0000256" key="4">
    <source>
        <dbReference type="ARBA" id="ARBA00022729"/>
    </source>
</evidence>
<keyword evidence="8" id="KW-0675">Receptor</keyword>
<reference evidence="13 14" key="1">
    <citation type="journal article" date="2010" name="Nature">
        <title>The Ectocarpus genome and the independent evolution of multicellularity in brown algae.</title>
        <authorList>
            <person name="Cock J.M."/>
            <person name="Sterck L."/>
            <person name="Rouze P."/>
            <person name="Scornet D."/>
            <person name="Allen A.E."/>
            <person name="Amoutzias G."/>
            <person name="Anthouard V."/>
            <person name="Artiguenave F."/>
            <person name="Aury J.M."/>
            <person name="Badger J.H."/>
            <person name="Beszteri B."/>
            <person name="Billiau K."/>
            <person name="Bonnet E."/>
            <person name="Bothwell J.H."/>
            <person name="Bowler C."/>
            <person name="Boyen C."/>
            <person name="Brownlee C."/>
            <person name="Carrano C.J."/>
            <person name="Charrier B."/>
            <person name="Cho G.Y."/>
            <person name="Coelho S.M."/>
            <person name="Collen J."/>
            <person name="Corre E."/>
            <person name="Da Silva C."/>
            <person name="Delage L."/>
            <person name="Delaroque N."/>
            <person name="Dittami S.M."/>
            <person name="Doulbeau S."/>
            <person name="Elias M."/>
            <person name="Farnham G."/>
            <person name="Gachon C.M."/>
            <person name="Gschloessl B."/>
            <person name="Heesch S."/>
            <person name="Jabbari K."/>
            <person name="Jubin C."/>
            <person name="Kawai H."/>
            <person name="Kimura K."/>
            <person name="Kloareg B."/>
            <person name="Kupper F.C."/>
            <person name="Lang D."/>
            <person name="Le Bail A."/>
            <person name="Leblanc C."/>
            <person name="Lerouge P."/>
            <person name="Lohr M."/>
            <person name="Lopez P.J."/>
            <person name="Martens C."/>
            <person name="Maumus F."/>
            <person name="Michel G."/>
            <person name="Miranda-Saavedra D."/>
            <person name="Morales J."/>
            <person name="Moreau H."/>
            <person name="Motomura T."/>
            <person name="Nagasato C."/>
            <person name="Napoli C.A."/>
            <person name="Nelson D.R."/>
            <person name="Nyvall-Collen P."/>
            <person name="Peters A.F."/>
            <person name="Pommier C."/>
            <person name="Potin P."/>
            <person name="Poulain J."/>
            <person name="Quesneville H."/>
            <person name="Read B."/>
            <person name="Rensing S.A."/>
            <person name="Ritter A."/>
            <person name="Rousvoal S."/>
            <person name="Samanta M."/>
            <person name="Samson G."/>
            <person name="Schroeder D.C."/>
            <person name="Segurens B."/>
            <person name="Strittmatter M."/>
            <person name="Tonon T."/>
            <person name="Tregear J.W."/>
            <person name="Valentin K."/>
            <person name="von Dassow P."/>
            <person name="Yamagishi T."/>
            <person name="Van de Peer Y."/>
            <person name="Wincker P."/>
        </authorList>
    </citation>
    <scope>NUCLEOTIDE SEQUENCE [LARGE SCALE GENOMIC DNA]</scope>
    <source>
        <strain evidence="14">Ec32 / CCAP1310/4</strain>
    </source>
</reference>
<dbReference type="Pfam" id="PF13540">
    <property type="entry name" value="RCC1_2"/>
    <property type="match status" value="3"/>
</dbReference>
<evidence type="ECO:0000256" key="5">
    <source>
        <dbReference type="ARBA" id="ARBA00022989"/>
    </source>
</evidence>
<comment type="subcellular location">
    <subcellularLocation>
        <location evidence="1">Membrane</location>
        <topology evidence="1">Single-pass type I membrane protein</topology>
    </subcellularLocation>
</comment>
<dbReference type="Gene3D" id="2.130.10.30">
    <property type="entry name" value="Regulator of chromosome condensation 1/beta-lactamase-inhibitor protein II"/>
    <property type="match status" value="2"/>
</dbReference>
<name>D8LE65_ECTSI</name>
<dbReference type="AlphaFoldDB" id="D8LE65"/>
<dbReference type="EC" id="2.7.11.1" evidence="2"/>
<comment type="catalytic activity">
    <reaction evidence="11">
        <text>L-seryl-[protein] + ATP = O-phospho-L-seryl-[protein] + ADP + H(+)</text>
        <dbReference type="Rhea" id="RHEA:17989"/>
        <dbReference type="Rhea" id="RHEA-COMP:9863"/>
        <dbReference type="Rhea" id="RHEA-COMP:11604"/>
        <dbReference type="ChEBI" id="CHEBI:15378"/>
        <dbReference type="ChEBI" id="CHEBI:29999"/>
        <dbReference type="ChEBI" id="CHEBI:30616"/>
        <dbReference type="ChEBI" id="CHEBI:83421"/>
        <dbReference type="ChEBI" id="CHEBI:456216"/>
        <dbReference type="EC" id="2.7.11.1"/>
    </reaction>
</comment>
<evidence type="ECO:0000256" key="7">
    <source>
        <dbReference type="ARBA" id="ARBA00023157"/>
    </source>
</evidence>
<feature type="chain" id="PRO_5003117020" description="non-specific serine/threonine protein kinase" evidence="12">
    <location>
        <begin position="29"/>
        <end position="330"/>
    </location>
</feature>
<keyword evidence="9" id="KW-0325">Glycoprotein</keyword>
<evidence type="ECO:0000256" key="10">
    <source>
        <dbReference type="ARBA" id="ARBA00047899"/>
    </source>
</evidence>
<proteinExistence type="predicted"/>
<dbReference type="eggNOG" id="ENOG502QUN0">
    <property type="taxonomic scope" value="Eukaryota"/>
</dbReference>
<keyword evidence="4 12" id="KW-0732">Signal</keyword>
<dbReference type="SUPFAM" id="SSF50985">
    <property type="entry name" value="RCC1/BLIP-II"/>
    <property type="match status" value="1"/>
</dbReference>
<comment type="catalytic activity">
    <reaction evidence="10">
        <text>L-threonyl-[protein] + ATP = O-phospho-L-threonyl-[protein] + ADP + H(+)</text>
        <dbReference type="Rhea" id="RHEA:46608"/>
        <dbReference type="Rhea" id="RHEA-COMP:11060"/>
        <dbReference type="Rhea" id="RHEA-COMP:11605"/>
        <dbReference type="ChEBI" id="CHEBI:15378"/>
        <dbReference type="ChEBI" id="CHEBI:30013"/>
        <dbReference type="ChEBI" id="CHEBI:30616"/>
        <dbReference type="ChEBI" id="CHEBI:61977"/>
        <dbReference type="ChEBI" id="CHEBI:456216"/>
        <dbReference type="EC" id="2.7.11.1"/>
    </reaction>
</comment>
<dbReference type="OrthoDB" id="61110at2759"/>
<gene>
    <name evidence="13" type="ORF">Esi_0013_0036</name>
</gene>
<evidence type="ECO:0000256" key="12">
    <source>
        <dbReference type="SAM" id="SignalP"/>
    </source>
</evidence>
<dbReference type="InterPro" id="IPR009091">
    <property type="entry name" value="RCC1/BLIP-II"/>
</dbReference>
<evidence type="ECO:0000256" key="8">
    <source>
        <dbReference type="ARBA" id="ARBA00023170"/>
    </source>
</evidence>
<evidence type="ECO:0000256" key="3">
    <source>
        <dbReference type="ARBA" id="ARBA00022692"/>
    </source>
</evidence>
<evidence type="ECO:0000256" key="1">
    <source>
        <dbReference type="ARBA" id="ARBA00004479"/>
    </source>
</evidence>
<evidence type="ECO:0000313" key="14">
    <source>
        <dbReference type="Proteomes" id="UP000002630"/>
    </source>
</evidence>
<keyword evidence="6" id="KW-0472">Membrane</keyword>